<feature type="transmembrane region" description="Helical" evidence="9">
    <location>
        <begin position="137"/>
        <end position="159"/>
    </location>
</feature>
<evidence type="ECO:0000256" key="5">
    <source>
        <dbReference type="ARBA" id="ARBA00022989"/>
    </source>
</evidence>
<keyword evidence="3 9" id="KW-0812">Transmembrane</keyword>
<organism evidence="10">
    <name type="scientific">Grapholita molesta</name>
    <name type="common">Oriental fruit moth</name>
    <name type="synonym">Cydia molesta</name>
    <dbReference type="NCBI Taxonomy" id="192188"/>
    <lineage>
        <taxon>Eukaryota</taxon>
        <taxon>Metazoa</taxon>
        <taxon>Ecdysozoa</taxon>
        <taxon>Arthropoda</taxon>
        <taxon>Hexapoda</taxon>
        <taxon>Insecta</taxon>
        <taxon>Pterygota</taxon>
        <taxon>Neoptera</taxon>
        <taxon>Endopterygota</taxon>
        <taxon>Lepidoptera</taxon>
        <taxon>Glossata</taxon>
        <taxon>Ditrysia</taxon>
        <taxon>Tortricoidea</taxon>
        <taxon>Tortricidae</taxon>
        <taxon>Olethreutinae</taxon>
        <taxon>Grapholitini</taxon>
        <taxon>Grapholita</taxon>
    </lineage>
</organism>
<keyword evidence="7 9" id="KW-0675">Receptor</keyword>
<evidence type="ECO:0000313" key="10">
    <source>
        <dbReference type="EMBL" id="WEG72135.1"/>
    </source>
</evidence>
<feature type="transmembrane region" description="Helical" evidence="9">
    <location>
        <begin position="270"/>
        <end position="296"/>
    </location>
</feature>
<evidence type="ECO:0000256" key="2">
    <source>
        <dbReference type="ARBA" id="ARBA00022606"/>
    </source>
</evidence>
<sequence>MASLEQLPVTFIDTIIIPVKSYRFIGLDFFEDGKSNFKNYFKFMMFFILAFVFCFGLIYFYIKINEIDAGILETSNVMCTSCLMIQCASKISLIKKKHLIRSVVYGLAELWPGESQDLEKKIIIDSWLHRIKIISDFVFKFSIFGLTVFNGVAVFIYSVKRYSDENAAYVLAFHQHFPFEINSLWKYLLICLMQCLASTVLYECCYLACDMFLFTLTFDVSLLLRLLQVDLRNMTVERSGPGMEEAIDNLKNVVKRHQKILKLADTLNEIFSNIMFTLLMFSSLIMCFYGFLFIVISDKFQKFVYITAALEILFAVFYIMLPGQILINTSSGVADAAYDTLWYNGDERFKKMIFIIIAR</sequence>
<feature type="transmembrane region" description="Helical" evidence="9">
    <location>
        <begin position="303"/>
        <end position="321"/>
    </location>
</feature>
<comment type="similarity">
    <text evidence="9">Belongs to the insect chemoreceptor superfamily. Heteromeric odorant receptor channel (TC 1.A.69) family.</text>
</comment>
<keyword evidence="6 9" id="KW-0472">Membrane</keyword>
<dbReference type="GO" id="GO:0007165">
    <property type="term" value="P:signal transduction"/>
    <property type="evidence" value="ECO:0007669"/>
    <property type="project" value="UniProtKB-KW"/>
</dbReference>
<feature type="transmembrane region" description="Helical" evidence="9">
    <location>
        <begin position="40"/>
        <end position="62"/>
    </location>
</feature>
<evidence type="ECO:0000256" key="4">
    <source>
        <dbReference type="ARBA" id="ARBA00022725"/>
    </source>
</evidence>
<keyword evidence="2 9" id="KW-0716">Sensory transduction</keyword>
<evidence type="ECO:0000256" key="8">
    <source>
        <dbReference type="ARBA" id="ARBA00023224"/>
    </source>
</evidence>
<keyword evidence="5 9" id="KW-1133">Transmembrane helix</keyword>
<evidence type="ECO:0000256" key="3">
    <source>
        <dbReference type="ARBA" id="ARBA00022692"/>
    </source>
</evidence>
<dbReference type="GO" id="GO:0004984">
    <property type="term" value="F:olfactory receptor activity"/>
    <property type="evidence" value="ECO:0007669"/>
    <property type="project" value="InterPro"/>
</dbReference>
<name>A0A9Y1N8F2_GRAMO</name>
<dbReference type="GO" id="GO:0005549">
    <property type="term" value="F:odorant binding"/>
    <property type="evidence" value="ECO:0007669"/>
    <property type="project" value="InterPro"/>
</dbReference>
<dbReference type="GO" id="GO:0005886">
    <property type="term" value="C:plasma membrane"/>
    <property type="evidence" value="ECO:0007669"/>
    <property type="project" value="UniProtKB-SubCell"/>
</dbReference>
<evidence type="ECO:0000256" key="9">
    <source>
        <dbReference type="RuleBase" id="RU351113"/>
    </source>
</evidence>
<evidence type="ECO:0000256" key="6">
    <source>
        <dbReference type="ARBA" id="ARBA00023136"/>
    </source>
</evidence>
<dbReference type="InterPro" id="IPR004117">
    <property type="entry name" value="7tm6_olfct_rcpt"/>
</dbReference>
<protein>
    <recommendedName>
        <fullName evidence="9">Odorant receptor</fullName>
    </recommendedName>
</protein>
<reference evidence="10" key="1">
    <citation type="submission" date="2022-06" db="EMBL/GenBank/DDBJ databases">
        <authorList>
            <person name="Shang L."/>
        </authorList>
    </citation>
    <scope>NUCLEOTIDE SEQUENCE</scope>
</reference>
<keyword evidence="4 9" id="KW-0552">Olfaction</keyword>
<keyword evidence="8 9" id="KW-0807">Transducer</keyword>
<comment type="caution">
    <text evidence="9">Lacks conserved residue(s) required for the propagation of feature annotation.</text>
</comment>
<accession>A0A9Y1N8F2</accession>
<proteinExistence type="evidence at transcript level"/>
<dbReference type="EMBL" id="ON926852">
    <property type="protein sequence ID" value="WEG72135.1"/>
    <property type="molecule type" value="mRNA"/>
</dbReference>
<dbReference type="AlphaFoldDB" id="A0A9Y1N8F2"/>
<evidence type="ECO:0000256" key="7">
    <source>
        <dbReference type="ARBA" id="ARBA00023170"/>
    </source>
</evidence>
<dbReference type="PANTHER" id="PTHR21137">
    <property type="entry name" value="ODORANT RECEPTOR"/>
    <property type="match status" value="1"/>
</dbReference>
<dbReference type="Pfam" id="PF02949">
    <property type="entry name" value="7tm_6"/>
    <property type="match status" value="1"/>
</dbReference>
<evidence type="ECO:0000256" key="1">
    <source>
        <dbReference type="ARBA" id="ARBA00004141"/>
    </source>
</evidence>
<dbReference type="PANTHER" id="PTHR21137:SF44">
    <property type="entry name" value="ODORANT RECEPTOR 13A-RELATED"/>
    <property type="match status" value="1"/>
</dbReference>
<comment type="subcellular location">
    <subcellularLocation>
        <location evidence="9">Cell membrane</location>
        <topology evidence="9">Multi-pass membrane protein</topology>
    </subcellularLocation>
    <subcellularLocation>
        <location evidence="1">Membrane</location>
        <topology evidence="1">Multi-pass membrane protein</topology>
    </subcellularLocation>
</comment>